<comment type="caution">
    <text evidence="1">The sequence shown here is derived from an EMBL/GenBank/DDBJ whole genome shotgun (WGS) entry which is preliminary data.</text>
</comment>
<keyword evidence="2" id="KW-1185">Reference proteome</keyword>
<dbReference type="Proteomes" id="UP000265520">
    <property type="component" value="Unassembled WGS sequence"/>
</dbReference>
<proteinExistence type="predicted"/>
<evidence type="ECO:0000313" key="1">
    <source>
        <dbReference type="EMBL" id="MCH82274.1"/>
    </source>
</evidence>
<sequence length="550" mass="63355">MEISIFDAKDDAYWWVLCTEKYFQAKGISEERKMIDTAKAMRGLNGDPFYPLKMQMRKRNSRWNYNNPWNTIIQNFTLQVYFTNLHQSCKSDNQLRISRNHCHPQNHHPKEPPDLFIAPSPVPAPLKPPGIKPTLFSFPKSRDLMGFTSSIYAKSFFTFDPGLKSSCGLLLNLWPPYSNLQFTKLRGDFLPHCVEWPQGPASCWPLVPRSSVARSFHVVFDADHRFLSLALKSSDKVVLLSLLWLPWDRGRKDLAFGVEFGLVEEPVPVYDGDRTLGSYTNCIATPYLLTKLDIMSILVYVAANLCVLKHDVFLLSKGEINIQILNTLILKIRLLGLCFFKDFGTSIFDIQLVLPWHEWKLMQLQKRKAKEFHDEQVYNEDKFDFYSNTPKFAHHHNHFEGFMHFKYKEEEISFSLSRYDLILLIEELLKTYETVAYYVAAKCGLIITVRDGMNPIPYKSLVSRIGNDTLDKLLLGLASFLMQKSMFFVSVVHWPVPVVGLLIQACAHFVLVNIAGLIAHYIAEFNNWLSLIFQEAISEPTICIIVMVTS</sequence>
<evidence type="ECO:0000313" key="2">
    <source>
        <dbReference type="Proteomes" id="UP000265520"/>
    </source>
</evidence>
<dbReference type="EMBL" id="LXQA010003437">
    <property type="protein sequence ID" value="MCH82274.1"/>
    <property type="molecule type" value="Genomic_DNA"/>
</dbReference>
<organism evidence="1 2">
    <name type="scientific">Trifolium medium</name>
    <dbReference type="NCBI Taxonomy" id="97028"/>
    <lineage>
        <taxon>Eukaryota</taxon>
        <taxon>Viridiplantae</taxon>
        <taxon>Streptophyta</taxon>
        <taxon>Embryophyta</taxon>
        <taxon>Tracheophyta</taxon>
        <taxon>Spermatophyta</taxon>
        <taxon>Magnoliopsida</taxon>
        <taxon>eudicotyledons</taxon>
        <taxon>Gunneridae</taxon>
        <taxon>Pentapetalae</taxon>
        <taxon>rosids</taxon>
        <taxon>fabids</taxon>
        <taxon>Fabales</taxon>
        <taxon>Fabaceae</taxon>
        <taxon>Papilionoideae</taxon>
        <taxon>50 kb inversion clade</taxon>
        <taxon>NPAAA clade</taxon>
        <taxon>Hologalegina</taxon>
        <taxon>IRL clade</taxon>
        <taxon>Trifolieae</taxon>
        <taxon>Trifolium</taxon>
    </lineage>
</organism>
<dbReference type="AlphaFoldDB" id="A0A392M7V6"/>
<gene>
    <name evidence="1" type="ORF">A2U01_0003075</name>
</gene>
<name>A0A392M7V6_9FABA</name>
<protein>
    <submittedName>
        <fullName evidence="1">Alphaalpha-trehalose-phosphate synthase</fullName>
    </submittedName>
</protein>
<dbReference type="Gene3D" id="3.40.50.2000">
    <property type="entry name" value="Glycogen Phosphorylase B"/>
    <property type="match status" value="1"/>
</dbReference>
<reference evidence="1 2" key="1">
    <citation type="journal article" date="2018" name="Front. Plant Sci.">
        <title>Red Clover (Trifolium pratense) and Zigzag Clover (T. medium) - A Picture of Genomic Similarities and Differences.</title>
        <authorList>
            <person name="Dluhosova J."/>
            <person name="Istvanek J."/>
            <person name="Nedelnik J."/>
            <person name="Repkova J."/>
        </authorList>
    </citation>
    <scope>NUCLEOTIDE SEQUENCE [LARGE SCALE GENOMIC DNA]</scope>
    <source>
        <strain evidence="2">cv. 10/8</strain>
        <tissue evidence="1">Leaf</tissue>
    </source>
</reference>
<accession>A0A392M7V6</accession>